<accession>A0A173T1F3</accession>
<reference evidence="5 9" key="3">
    <citation type="journal article" date="2020" name="Cell Host Microbe">
        <title>Functional and Genomic Variation between Human-Derived Isolates of Lachnospiraceae Reveals Inter- and Intra-Species Diversity.</title>
        <authorList>
            <person name="Sorbara M.T."/>
            <person name="Littmann E.R."/>
            <person name="Fontana E."/>
            <person name="Moody T.U."/>
            <person name="Kohout C.E."/>
            <person name="Gjonbalaj M."/>
            <person name="Eaton V."/>
            <person name="Seok R."/>
            <person name="Leiner I.M."/>
            <person name="Pamer E.G."/>
        </authorList>
    </citation>
    <scope>NUCLEOTIDE SEQUENCE [LARGE SCALE GENOMIC DNA]</scope>
    <source>
        <strain evidence="5 9">MSK.14.57</strain>
    </source>
</reference>
<dbReference type="EMBL" id="JAAITB010000009">
    <property type="protein sequence ID" value="NSJ79037.1"/>
    <property type="molecule type" value="Genomic_DNA"/>
</dbReference>
<feature type="compositionally biased region" description="Acidic residues" evidence="1">
    <location>
        <begin position="81"/>
        <end position="107"/>
    </location>
</feature>
<dbReference type="EMBL" id="CZAU01000025">
    <property type="protein sequence ID" value="CUP86528.1"/>
    <property type="molecule type" value="Genomic_DNA"/>
</dbReference>
<name>A0A173T1F3_ANAHA</name>
<dbReference type="Proteomes" id="UP000095564">
    <property type="component" value="Unassembled WGS sequence"/>
</dbReference>
<feature type="region of interest" description="Disordered" evidence="1">
    <location>
        <begin position="42"/>
        <end position="107"/>
    </location>
</feature>
<protein>
    <submittedName>
        <fullName evidence="2 5">DNA-directed RNA polymerase subunit delta</fullName>
    </submittedName>
</protein>
<evidence type="ECO:0000313" key="2">
    <source>
        <dbReference type="EMBL" id="AQP38540.1"/>
    </source>
</evidence>
<keyword evidence="2" id="KW-0804">Transcription</keyword>
<dbReference type="Proteomes" id="UP000188159">
    <property type="component" value="Chromosome"/>
</dbReference>
<dbReference type="RefSeq" id="WP_009202787.1">
    <property type="nucleotide sequence ID" value="NZ_CACRSX010000033.1"/>
</dbReference>
<keyword evidence="9" id="KW-1185">Reference proteome</keyword>
<dbReference type="EMBL" id="CP012098">
    <property type="protein sequence ID" value="AQP38540.1"/>
    <property type="molecule type" value="Genomic_DNA"/>
</dbReference>
<evidence type="ECO:0000313" key="9">
    <source>
        <dbReference type="Proteomes" id="UP001644750"/>
    </source>
</evidence>
<proteinExistence type="predicted"/>
<dbReference type="Proteomes" id="UP001644750">
    <property type="component" value="Unassembled WGS sequence"/>
</dbReference>
<feature type="compositionally biased region" description="Acidic residues" evidence="1">
    <location>
        <begin position="42"/>
        <end position="64"/>
    </location>
</feature>
<organism evidence="3 7">
    <name type="scientific">Anaerostipes hadrus</name>
    <dbReference type="NCBI Taxonomy" id="649756"/>
    <lineage>
        <taxon>Bacteria</taxon>
        <taxon>Bacillati</taxon>
        <taxon>Bacillota</taxon>
        <taxon>Clostridia</taxon>
        <taxon>Lachnospirales</taxon>
        <taxon>Lachnospiraceae</taxon>
        <taxon>Anaerostipes</taxon>
    </lineage>
</organism>
<evidence type="ECO:0000313" key="3">
    <source>
        <dbReference type="EMBL" id="CUM96592.1"/>
    </source>
</evidence>
<reference evidence="5" key="4">
    <citation type="submission" date="2020-02" db="EMBL/GenBank/DDBJ databases">
        <authorList>
            <person name="Littmann E."/>
            <person name="Sorbara M."/>
        </authorList>
    </citation>
    <scope>NUCLEOTIDE SEQUENCE</scope>
    <source>
        <strain evidence="5">MSK.14.57</strain>
    </source>
</reference>
<gene>
    <name evidence="2" type="ORF">DO83_02165</name>
    <name evidence="3" type="ORF">ERS852425_01745</name>
    <name evidence="4" type="ORF">ERS852520_02394</name>
    <name evidence="5" type="ORF">G5A72_05450</name>
</gene>
<evidence type="ECO:0000313" key="8">
    <source>
        <dbReference type="Proteomes" id="UP000188159"/>
    </source>
</evidence>
<evidence type="ECO:0000313" key="6">
    <source>
        <dbReference type="Proteomes" id="UP000095564"/>
    </source>
</evidence>
<evidence type="ECO:0000313" key="4">
    <source>
        <dbReference type="EMBL" id="CUP86528.1"/>
    </source>
</evidence>
<keyword evidence="2" id="KW-0240">DNA-directed RNA polymerase</keyword>
<dbReference type="Proteomes" id="UP000095598">
    <property type="component" value="Unassembled WGS sequence"/>
</dbReference>
<reference evidence="2 8" key="2">
    <citation type="journal article" date="2016" name="Sci. Rep.">
        <title>Accelerated dysbiosis of gut microbiota during aggravation of DSS-induced colitis by a butyrate-producing bacterium.</title>
        <authorList>
            <person name="Zhang Q."/>
            <person name="Wu Y."/>
            <person name="Wang J."/>
            <person name="Wu G."/>
            <person name="Long W."/>
            <person name="Xue Z."/>
            <person name="Wang L."/>
            <person name="Zhang X."/>
            <person name="Pang X."/>
            <person name="Zhao Y."/>
            <person name="Zhao L."/>
            <person name="Zhang C."/>
        </authorList>
    </citation>
    <scope>NUCLEOTIDE SEQUENCE [LARGE SCALE GENOMIC DNA]</scope>
    <source>
        <strain evidence="2 8">BPB5</strain>
    </source>
</reference>
<evidence type="ECO:0000313" key="7">
    <source>
        <dbReference type="Proteomes" id="UP000095598"/>
    </source>
</evidence>
<dbReference type="AlphaFoldDB" id="A0A173T1F3"/>
<reference evidence="6 7" key="1">
    <citation type="submission" date="2015-09" db="EMBL/GenBank/DDBJ databases">
        <authorList>
            <consortium name="Pathogen Informatics"/>
        </authorList>
    </citation>
    <scope>NUCLEOTIDE SEQUENCE [LARGE SCALE GENOMIC DNA]</scope>
    <source>
        <strain evidence="3 7">2789STDY5608868</strain>
        <strain evidence="4 6">2789STDY5834908</strain>
    </source>
</reference>
<sequence>MKKTIKDLFKLITAIATVAGILYVARDQIKAIIAKIKEVSDDDFDDDFDDESFDDDSFDDDEIFPEPSKDDRDYVSINITDTDDDPSVAEEETQETETPSEESDEKE</sequence>
<dbReference type="OrthoDB" id="9978899at2"/>
<evidence type="ECO:0000313" key="5">
    <source>
        <dbReference type="EMBL" id="NSJ79037.1"/>
    </source>
</evidence>
<evidence type="ECO:0000256" key="1">
    <source>
        <dbReference type="SAM" id="MobiDB-lite"/>
    </source>
</evidence>
<dbReference type="GO" id="GO:0000428">
    <property type="term" value="C:DNA-directed RNA polymerase complex"/>
    <property type="evidence" value="ECO:0007669"/>
    <property type="project" value="UniProtKB-KW"/>
</dbReference>
<dbReference type="EMBL" id="CYXT01000012">
    <property type="protein sequence ID" value="CUM96592.1"/>
    <property type="molecule type" value="Genomic_DNA"/>
</dbReference>